<keyword evidence="2" id="KW-1185">Reference proteome</keyword>
<dbReference type="Proteomes" id="UP001056120">
    <property type="component" value="Linkage Group LG16"/>
</dbReference>
<evidence type="ECO:0000313" key="2">
    <source>
        <dbReference type="Proteomes" id="UP001056120"/>
    </source>
</evidence>
<sequence length="484" mass="55632">MNQKGDIGKAFSKKEMKNTTKVKLWRKTLVDASMIAGWDPKNIANGHESKVIKEIVDKILEKLSPLNSYVDEHLVGMKTRLQDLKSRLEIGSQGVRMVGIWGVGGSGIEVLRQKALVTIVDGRIDMHDLIQEMGHNIVRGKHPKTPEKHSRVWKREEIVNMCFGDATMENKTIEAIEYDGYSCDHDQSSRFCKIVSNMKKLRWLNVGMGDVQQGGPSFLSNELRYIKWHGYPTSPFPDNFQPTKLVVLKLWGSMQKEVWKGCKYLPHLKVLQLRHMKKLLSTPDFNGLPCLQKLTLFCCYELEEIHPSIGNHTTLEYLKVSDCPKLRMFPTIIHMENLKTLEIEACFLEDGQIPSVFIHKLYGSDCVWISMSEVTSGMDYQDDVVWEESDRDKYRSTWVWYISFDSLKHTTWWDQTHKALLLNIEKSKCSGFGVRLIDKKSRSGLMGTSVDSSSDSDYTAKFKIEHDTRSALTISLTSYDWDLY</sequence>
<gene>
    <name evidence="1" type="ORF">L1987_47863</name>
</gene>
<accession>A0ACB9FQX7</accession>
<proteinExistence type="predicted"/>
<comment type="caution">
    <text evidence="1">The sequence shown here is derived from an EMBL/GenBank/DDBJ whole genome shotgun (WGS) entry which is preliminary data.</text>
</comment>
<dbReference type="EMBL" id="CM042033">
    <property type="protein sequence ID" value="KAI3773338.1"/>
    <property type="molecule type" value="Genomic_DNA"/>
</dbReference>
<reference evidence="2" key="1">
    <citation type="journal article" date="2022" name="Mol. Ecol. Resour.">
        <title>The genomes of chicory, endive, great burdock and yacon provide insights into Asteraceae palaeo-polyploidization history and plant inulin production.</title>
        <authorList>
            <person name="Fan W."/>
            <person name="Wang S."/>
            <person name="Wang H."/>
            <person name="Wang A."/>
            <person name="Jiang F."/>
            <person name="Liu H."/>
            <person name="Zhao H."/>
            <person name="Xu D."/>
            <person name="Zhang Y."/>
        </authorList>
    </citation>
    <scope>NUCLEOTIDE SEQUENCE [LARGE SCALE GENOMIC DNA]</scope>
    <source>
        <strain evidence="2">cv. Yunnan</strain>
    </source>
</reference>
<reference evidence="1 2" key="2">
    <citation type="journal article" date="2022" name="Mol. Ecol. Resour.">
        <title>The genomes of chicory, endive, great burdock and yacon provide insights into Asteraceae paleo-polyploidization history and plant inulin production.</title>
        <authorList>
            <person name="Fan W."/>
            <person name="Wang S."/>
            <person name="Wang H."/>
            <person name="Wang A."/>
            <person name="Jiang F."/>
            <person name="Liu H."/>
            <person name="Zhao H."/>
            <person name="Xu D."/>
            <person name="Zhang Y."/>
        </authorList>
    </citation>
    <scope>NUCLEOTIDE SEQUENCE [LARGE SCALE GENOMIC DNA]</scope>
    <source>
        <strain evidence="2">cv. Yunnan</strain>
        <tissue evidence="1">Leaves</tissue>
    </source>
</reference>
<name>A0ACB9FQX7_9ASTR</name>
<protein>
    <submittedName>
        <fullName evidence="1">Uncharacterized protein</fullName>
    </submittedName>
</protein>
<evidence type="ECO:0000313" key="1">
    <source>
        <dbReference type="EMBL" id="KAI3773338.1"/>
    </source>
</evidence>
<organism evidence="1 2">
    <name type="scientific">Smallanthus sonchifolius</name>
    <dbReference type="NCBI Taxonomy" id="185202"/>
    <lineage>
        <taxon>Eukaryota</taxon>
        <taxon>Viridiplantae</taxon>
        <taxon>Streptophyta</taxon>
        <taxon>Embryophyta</taxon>
        <taxon>Tracheophyta</taxon>
        <taxon>Spermatophyta</taxon>
        <taxon>Magnoliopsida</taxon>
        <taxon>eudicotyledons</taxon>
        <taxon>Gunneridae</taxon>
        <taxon>Pentapetalae</taxon>
        <taxon>asterids</taxon>
        <taxon>campanulids</taxon>
        <taxon>Asterales</taxon>
        <taxon>Asteraceae</taxon>
        <taxon>Asteroideae</taxon>
        <taxon>Heliantheae alliance</taxon>
        <taxon>Millerieae</taxon>
        <taxon>Smallanthus</taxon>
    </lineage>
</organism>